<reference evidence="2 3" key="1">
    <citation type="submission" date="2017-05" db="EMBL/GenBank/DDBJ databases">
        <authorList>
            <person name="Varghese N."/>
            <person name="Submissions S."/>
        </authorList>
    </citation>
    <scope>NUCLEOTIDE SEQUENCE [LARGE SCALE GENOMIC DNA]</scope>
    <source>
        <strain evidence="2 3">DSM 19382</strain>
    </source>
</reference>
<evidence type="ECO:0000313" key="1">
    <source>
        <dbReference type="EMBL" id="MRX69662.1"/>
    </source>
</evidence>
<dbReference type="OrthoDB" id="2922403at2"/>
<dbReference type="InterPro" id="IPR016776">
    <property type="entry name" value="ApeP-like_dehydratase"/>
</dbReference>
<dbReference type="AlphaFoldDB" id="A0A521C201"/>
<keyword evidence="4" id="KW-1185">Reference proteome</keyword>
<proteinExistence type="predicted"/>
<dbReference type="SUPFAM" id="SSF54637">
    <property type="entry name" value="Thioesterase/thiol ester dehydrase-isomerase"/>
    <property type="match status" value="1"/>
</dbReference>
<gene>
    <name evidence="1" type="ORF">GJU42_16960</name>
    <name evidence="2" type="ORF">SAMN06265349_102116</name>
</gene>
<reference evidence="1 4" key="2">
    <citation type="submission" date="2019-11" db="EMBL/GenBank/DDBJ databases">
        <title>Flavobacterium resistens genome.</title>
        <authorList>
            <person name="Wilson V.M."/>
            <person name="Newman J.D."/>
        </authorList>
    </citation>
    <scope>NUCLEOTIDE SEQUENCE [LARGE SCALE GENOMIC DNA]</scope>
    <source>
        <strain evidence="1 4">DSM 19382</strain>
    </source>
</reference>
<dbReference type="InterPro" id="IPR029069">
    <property type="entry name" value="HotDog_dom_sf"/>
</dbReference>
<dbReference type="Proteomes" id="UP000468990">
    <property type="component" value="Unassembled WGS sequence"/>
</dbReference>
<protein>
    <recommendedName>
        <fullName evidence="5">3-hydroxymyristoyl/3-hydroxydecanoyl-(Acyl carrier protein) dehydratase</fullName>
    </recommendedName>
</protein>
<dbReference type="EMBL" id="WKKG01000009">
    <property type="protein sequence ID" value="MRX69662.1"/>
    <property type="molecule type" value="Genomic_DNA"/>
</dbReference>
<evidence type="ECO:0000313" key="2">
    <source>
        <dbReference type="EMBL" id="SMO53419.1"/>
    </source>
</evidence>
<evidence type="ECO:0008006" key="5">
    <source>
        <dbReference type="Google" id="ProtNLM"/>
    </source>
</evidence>
<accession>A0A521C201</accession>
<dbReference type="EMBL" id="FXTA01000002">
    <property type="protein sequence ID" value="SMO53419.1"/>
    <property type="molecule type" value="Genomic_DNA"/>
</dbReference>
<dbReference type="Gene3D" id="3.10.129.10">
    <property type="entry name" value="Hotdog Thioesterase"/>
    <property type="match status" value="1"/>
</dbReference>
<dbReference type="RefSeq" id="WP_142449939.1">
    <property type="nucleotide sequence ID" value="NZ_FXTA01000002.1"/>
</dbReference>
<sequence length="143" mass="16003">MNASILLEKEAVENLLPQKFPFVMVDRMFSYSETELTSGLNIQNDNIFLEENTFLEAGLIEHMAQSVALHTGYQFFLKNEIAPTGYIGSIKDIQIKKLPKTNDTIQSNVTILQEFGGVTLVDIVTFLNDEEIASGQMKTVLAK</sequence>
<name>A0A521C201_9FLAO</name>
<organism evidence="2 3">
    <name type="scientific">Flavobacterium resistens</name>
    <dbReference type="NCBI Taxonomy" id="443612"/>
    <lineage>
        <taxon>Bacteria</taxon>
        <taxon>Pseudomonadati</taxon>
        <taxon>Bacteroidota</taxon>
        <taxon>Flavobacteriia</taxon>
        <taxon>Flavobacteriales</taxon>
        <taxon>Flavobacteriaceae</taxon>
        <taxon>Flavobacterium</taxon>
    </lineage>
</organism>
<evidence type="ECO:0000313" key="4">
    <source>
        <dbReference type="Proteomes" id="UP000468990"/>
    </source>
</evidence>
<dbReference type="Proteomes" id="UP000317289">
    <property type="component" value="Unassembled WGS sequence"/>
</dbReference>
<evidence type="ECO:0000313" key="3">
    <source>
        <dbReference type="Proteomes" id="UP000317289"/>
    </source>
</evidence>
<dbReference type="Pfam" id="PF22817">
    <property type="entry name" value="ApeP-like"/>
    <property type="match status" value="1"/>
</dbReference>